<dbReference type="PANTHER" id="PTHR46017:SF1">
    <property type="entry name" value="ALPHA-MANNOSIDASE 2C1"/>
    <property type="match status" value="1"/>
</dbReference>
<dbReference type="InterPro" id="IPR037094">
    <property type="entry name" value="Glyco_hydro_38_cen_sf"/>
</dbReference>
<accession>A0A2U8E609</accession>
<feature type="domain" description="Glycoside hydrolase family 38 central" evidence="5">
    <location>
        <begin position="528"/>
        <end position="599"/>
    </location>
</feature>
<dbReference type="OrthoDB" id="9772207at2"/>
<organism evidence="6 7">
    <name type="scientific">Ereboglobus luteus</name>
    <dbReference type="NCBI Taxonomy" id="1796921"/>
    <lineage>
        <taxon>Bacteria</taxon>
        <taxon>Pseudomonadati</taxon>
        <taxon>Verrucomicrobiota</taxon>
        <taxon>Opitutia</taxon>
        <taxon>Opitutales</taxon>
        <taxon>Opitutaceae</taxon>
        <taxon>Ereboglobus</taxon>
    </lineage>
</organism>
<dbReference type="GO" id="GO:0030246">
    <property type="term" value="F:carbohydrate binding"/>
    <property type="evidence" value="ECO:0007669"/>
    <property type="project" value="InterPro"/>
</dbReference>
<dbReference type="Proteomes" id="UP000244896">
    <property type="component" value="Chromosome"/>
</dbReference>
<dbReference type="Pfam" id="PF01074">
    <property type="entry name" value="Glyco_hydro_38N"/>
    <property type="match status" value="1"/>
</dbReference>
<protein>
    <submittedName>
        <fullName evidence="6">Alpha-mannosidase</fullName>
    </submittedName>
</protein>
<dbReference type="SUPFAM" id="SSF88688">
    <property type="entry name" value="Families 57/38 glycoside transferase middle domain"/>
    <property type="match status" value="1"/>
</dbReference>
<evidence type="ECO:0000259" key="5">
    <source>
        <dbReference type="SMART" id="SM00872"/>
    </source>
</evidence>
<evidence type="ECO:0000256" key="1">
    <source>
        <dbReference type="ARBA" id="ARBA00009792"/>
    </source>
</evidence>
<gene>
    <name evidence="6" type="ORF">CKA38_12520</name>
</gene>
<dbReference type="InterPro" id="IPR000602">
    <property type="entry name" value="Glyco_hydro_38_N"/>
</dbReference>
<dbReference type="EMBL" id="CP023004">
    <property type="protein sequence ID" value="AWI09962.1"/>
    <property type="molecule type" value="Genomic_DNA"/>
</dbReference>
<dbReference type="Gene3D" id="3.20.110.10">
    <property type="entry name" value="Glycoside hydrolase 38, N terminal domain"/>
    <property type="match status" value="1"/>
</dbReference>
<dbReference type="GO" id="GO:0006013">
    <property type="term" value="P:mannose metabolic process"/>
    <property type="evidence" value="ECO:0007669"/>
    <property type="project" value="InterPro"/>
</dbReference>
<dbReference type="InterPro" id="IPR015341">
    <property type="entry name" value="Glyco_hydro_38_cen"/>
</dbReference>
<dbReference type="PANTHER" id="PTHR46017">
    <property type="entry name" value="ALPHA-MANNOSIDASE 2C1"/>
    <property type="match status" value="1"/>
</dbReference>
<evidence type="ECO:0000256" key="4">
    <source>
        <dbReference type="ARBA" id="ARBA00023295"/>
    </source>
</evidence>
<evidence type="ECO:0000313" key="6">
    <source>
        <dbReference type="EMBL" id="AWI09962.1"/>
    </source>
</evidence>
<dbReference type="SUPFAM" id="SSF74650">
    <property type="entry name" value="Galactose mutarotase-like"/>
    <property type="match status" value="1"/>
</dbReference>
<dbReference type="Pfam" id="PF09261">
    <property type="entry name" value="Alpha-mann_mid"/>
    <property type="match status" value="1"/>
</dbReference>
<dbReference type="GO" id="GO:0009313">
    <property type="term" value="P:oligosaccharide catabolic process"/>
    <property type="evidence" value="ECO:0007669"/>
    <property type="project" value="TreeGrafter"/>
</dbReference>
<sequence length="1039" mass="115844">MLPRTFLTQLIPARIDEAARRLQSRIWTPLPDAVIEVAGTESFRDPDFRTPGQLTGADFTPVSPNVDIHWGPKYSQRWFRLVLPDAPAGDKSTRYLEWRDQAEATLYIDGIPYSGLDLAHRYCPLPDGTREALVESVCIRSGIWLDGTASHLEEQGSRYTPPRLFTRNDAAWNAYHDLKVLLDLLEVEHRDYQPPSPVGPPPKVFTDPVRNTPPVFRASPLFRRLSHRLDVAVHVFDRKGLNAFAQELRKIYRDFPADLDALHAVLTGHAHIDLVWLWPERVGEFKAVHSWATQVRLLTEYPEFRFGYSQPASYRAVERIAPALHEQVRGLIAQNRWEATGASYVESDTQIPCGEALWRSLRMGQDEFSRLRGTPASVFWLPDVFGYSGCVPQLLRACGVTGFFTTKLSWSSINRPPHTSFMWRGNDGTEVASHLVLLHDYNEAANLRRLREDALHHQQAAVHGEFLVPTGYGDGGGGPTEEMCERVRRLNNLAGAPRAQWGGIEEFYEKLNSISQSLPVCAGELMLEIHRGVYTTHGRLKTAFRSLERALQIQEAAHVAAGMGPVDLHAWERLVFAQFHDYIPGSSIWEVYEKGIPEIERLAVEALTAAKHALMKNCGTENQTDKCWFNPLPQPRNWIDGDACYRMQPLSGGSVMALECVNASNPCASSTELASDRVRATFDATGGLLSLAIDGEAVALRGTGHRLLAYPDHPASFEAWDIDRNTLVDGLPAQPVGEPDVIKNGLSSGVRFTYRVAETSTARVFYHVRAAEPVLRIDYEIDWRDAEFLLKAVFETGYDGRMARFGAPFGSTLRGQWPGYPREEALWEVPFSRWLTVTDDAQAKGLSVITRDRYGASVRDGAVGVTLVRSAFVTEADHHPQIRETPNRPVHSDIGVQSVSLAIGRYHHAQPANDQAPALADSLFTPCVRFDADAPCAVECGLVGIQNTNTLQPCWAEPGRDGIWALRVHETGGESGEARLEIAKDWCASACALGTPLEAITDESWHAGSLEVPYRAYEVKTVWFKPVGGRSIPQRRSHQ</sequence>
<dbReference type="InterPro" id="IPR027291">
    <property type="entry name" value="Glyco_hydro_38_N_sf"/>
</dbReference>
<dbReference type="InterPro" id="IPR011330">
    <property type="entry name" value="Glyco_hydro/deAcase_b/a-brl"/>
</dbReference>
<keyword evidence="3" id="KW-0378">Hydrolase</keyword>
<dbReference type="Gene3D" id="2.70.98.30">
    <property type="entry name" value="Golgi alpha-mannosidase II, domain 4"/>
    <property type="match status" value="1"/>
</dbReference>
<name>A0A2U8E609_9BACT</name>
<dbReference type="AlphaFoldDB" id="A0A2U8E609"/>
<keyword evidence="7" id="KW-1185">Reference proteome</keyword>
<evidence type="ECO:0000313" key="7">
    <source>
        <dbReference type="Proteomes" id="UP000244896"/>
    </source>
</evidence>
<dbReference type="Gene3D" id="1.20.1270.50">
    <property type="entry name" value="Glycoside hydrolase family 38, central domain"/>
    <property type="match status" value="1"/>
</dbReference>
<dbReference type="GO" id="GO:0004559">
    <property type="term" value="F:alpha-mannosidase activity"/>
    <property type="evidence" value="ECO:0007669"/>
    <property type="project" value="InterPro"/>
</dbReference>
<dbReference type="InterPro" id="IPR011013">
    <property type="entry name" value="Gal_mutarotase_sf_dom"/>
</dbReference>
<keyword evidence="4" id="KW-0326">Glycosidase</keyword>
<comment type="similarity">
    <text evidence="1">Belongs to the glycosyl hydrolase 38 family.</text>
</comment>
<evidence type="ECO:0000256" key="2">
    <source>
        <dbReference type="ARBA" id="ARBA00022723"/>
    </source>
</evidence>
<dbReference type="InterPro" id="IPR011682">
    <property type="entry name" value="Glyco_hydro_38_C"/>
</dbReference>
<dbReference type="RefSeq" id="WP_108825778.1">
    <property type="nucleotide sequence ID" value="NZ_CP023004.1"/>
</dbReference>
<proteinExistence type="inferred from homology"/>
<keyword evidence="2" id="KW-0479">Metal-binding</keyword>
<dbReference type="InterPro" id="IPR028995">
    <property type="entry name" value="Glyco_hydro_57/38_cen_sf"/>
</dbReference>
<dbReference type="SMART" id="SM00872">
    <property type="entry name" value="Alpha-mann_mid"/>
    <property type="match status" value="1"/>
</dbReference>
<dbReference type="SUPFAM" id="SSF88713">
    <property type="entry name" value="Glycoside hydrolase/deacetylase"/>
    <property type="match status" value="1"/>
</dbReference>
<dbReference type="GO" id="GO:0046872">
    <property type="term" value="F:metal ion binding"/>
    <property type="evidence" value="ECO:0007669"/>
    <property type="project" value="UniProtKB-KW"/>
</dbReference>
<reference evidence="6 7" key="1">
    <citation type="journal article" date="2018" name="Syst. Appl. Microbiol.">
        <title>Ereboglobus luteus gen. nov. sp. nov. from cockroach guts, and new insights into the oxygen relationship of the genera Opitutus and Didymococcus (Verrucomicrobia: Opitutaceae).</title>
        <authorList>
            <person name="Tegtmeier D."/>
            <person name="Belitz A."/>
            <person name="Radek R."/>
            <person name="Heimerl T."/>
            <person name="Brune A."/>
        </authorList>
    </citation>
    <scope>NUCLEOTIDE SEQUENCE [LARGE SCALE GENOMIC DNA]</scope>
    <source>
        <strain evidence="6 7">Ho45</strain>
    </source>
</reference>
<dbReference type="Pfam" id="PF07748">
    <property type="entry name" value="Glyco_hydro_38C"/>
    <property type="match status" value="1"/>
</dbReference>
<evidence type="ECO:0000256" key="3">
    <source>
        <dbReference type="ARBA" id="ARBA00022801"/>
    </source>
</evidence>
<dbReference type="CDD" id="cd10789">
    <property type="entry name" value="GH38N_AMII_ER_cytosolic"/>
    <property type="match status" value="1"/>
</dbReference>
<dbReference type="KEGG" id="elut:CKA38_12520"/>